<feature type="region of interest" description="Disordered" evidence="1">
    <location>
        <begin position="1"/>
        <end position="25"/>
    </location>
</feature>
<evidence type="ECO:0000313" key="3">
    <source>
        <dbReference type="Proteomes" id="UP001162131"/>
    </source>
</evidence>
<keyword evidence="3" id="KW-1185">Reference proteome</keyword>
<dbReference type="Proteomes" id="UP001162131">
    <property type="component" value="Unassembled WGS sequence"/>
</dbReference>
<protein>
    <submittedName>
        <fullName evidence="2">Uncharacterized protein</fullName>
    </submittedName>
</protein>
<dbReference type="AlphaFoldDB" id="A0AAU9IP61"/>
<reference evidence="2" key="1">
    <citation type="submission" date="2021-09" db="EMBL/GenBank/DDBJ databases">
        <authorList>
            <consortium name="AG Swart"/>
            <person name="Singh M."/>
            <person name="Singh A."/>
            <person name="Seah K."/>
            <person name="Emmerich C."/>
        </authorList>
    </citation>
    <scope>NUCLEOTIDE SEQUENCE</scope>
    <source>
        <strain evidence="2">ATCC30299</strain>
    </source>
</reference>
<feature type="region of interest" description="Disordered" evidence="1">
    <location>
        <begin position="88"/>
        <end position="107"/>
    </location>
</feature>
<comment type="caution">
    <text evidence="2">The sequence shown here is derived from an EMBL/GenBank/DDBJ whole genome shotgun (WGS) entry which is preliminary data.</text>
</comment>
<gene>
    <name evidence="2" type="ORF">BSTOLATCC_MIC3551</name>
</gene>
<evidence type="ECO:0000313" key="2">
    <source>
        <dbReference type="EMBL" id="CAG9311260.1"/>
    </source>
</evidence>
<evidence type="ECO:0000256" key="1">
    <source>
        <dbReference type="SAM" id="MobiDB-lite"/>
    </source>
</evidence>
<name>A0AAU9IP61_9CILI</name>
<sequence>MDSRRDTRTNSLPSSPPGEDAAQDCKKKIAIMKKAVLMEREAKQKDLELADSLQKKLGMLNLTLAEKDSQIKTMNEERERLEQELTQLKERNKNGSSSPAKVPKKSVATLEQQNKKLLEEYHFLKQENQDLQTMYATINQACEEIQKEIKSKDDTLRKTVSELQAQLADTLRQQESLEKDMRDAQMSYNNLLETEKKLKADLEMASNTYQAIEEEIQVIKQEILVKQGQIARLNERLLKQGENEAMLSNKLMQYKNELEEAESYYQKHDVTKINHLINRPATIELKRNHTGEYIIEIEEHSNKYVYDIKSIESVFVHPNSERRFYIKFIDNNLMEFQSNSAEQIASKIKNFLTRANSAGPRDES</sequence>
<feature type="compositionally biased region" description="Low complexity" evidence="1">
    <location>
        <begin position="96"/>
        <end position="107"/>
    </location>
</feature>
<accession>A0AAU9IP61</accession>
<organism evidence="2 3">
    <name type="scientific">Blepharisma stoltei</name>
    <dbReference type="NCBI Taxonomy" id="1481888"/>
    <lineage>
        <taxon>Eukaryota</taxon>
        <taxon>Sar</taxon>
        <taxon>Alveolata</taxon>
        <taxon>Ciliophora</taxon>
        <taxon>Postciliodesmatophora</taxon>
        <taxon>Heterotrichea</taxon>
        <taxon>Heterotrichida</taxon>
        <taxon>Blepharismidae</taxon>
        <taxon>Blepharisma</taxon>
    </lineage>
</organism>
<proteinExistence type="predicted"/>
<dbReference type="EMBL" id="CAJZBQ010000004">
    <property type="protein sequence ID" value="CAG9311260.1"/>
    <property type="molecule type" value="Genomic_DNA"/>
</dbReference>